<dbReference type="EMBL" id="JRPD02000006">
    <property type="protein sequence ID" value="TLE00590.1"/>
    <property type="molecule type" value="Genomic_DNA"/>
</dbReference>
<gene>
    <name evidence="1" type="ORF">LS73_004050</name>
</gene>
<evidence type="ECO:0000313" key="1">
    <source>
        <dbReference type="EMBL" id="TLE00590.1"/>
    </source>
</evidence>
<dbReference type="RefSeq" id="WP_138069985.1">
    <property type="nucleotide sequence ID" value="NZ_FZML01000002.1"/>
</dbReference>
<protein>
    <submittedName>
        <fullName evidence="1">Uncharacterized protein</fullName>
    </submittedName>
</protein>
<reference evidence="1 2" key="1">
    <citation type="journal article" date="2014" name="Genome Announc.">
        <title>Draft genome sequences of eight enterohepatic helicobacter species isolated from both laboratory and wild rodents.</title>
        <authorList>
            <person name="Sheh A."/>
            <person name="Shen Z."/>
            <person name="Fox J.G."/>
        </authorList>
    </citation>
    <scope>NUCLEOTIDE SEQUENCE [LARGE SCALE GENOMIC DNA]</scope>
    <source>
        <strain evidence="1 2">ST1</strain>
    </source>
</reference>
<dbReference type="Proteomes" id="UP000029922">
    <property type="component" value="Unassembled WGS sequence"/>
</dbReference>
<proteinExistence type="predicted"/>
<accession>A0A4U8TJP3</accession>
<evidence type="ECO:0000313" key="2">
    <source>
        <dbReference type="Proteomes" id="UP000029922"/>
    </source>
</evidence>
<organism evidence="1 2">
    <name type="scientific">Helicobacter muridarum</name>
    <dbReference type="NCBI Taxonomy" id="216"/>
    <lineage>
        <taxon>Bacteria</taxon>
        <taxon>Pseudomonadati</taxon>
        <taxon>Campylobacterota</taxon>
        <taxon>Epsilonproteobacteria</taxon>
        <taxon>Campylobacterales</taxon>
        <taxon>Helicobacteraceae</taxon>
        <taxon>Helicobacter</taxon>
    </lineage>
</organism>
<sequence length="65" mass="7129">MIRCFTFCNAQHDKRVVAILKALSTESLTRSLNFSLSLCSSSVYKVVVQYNNVAGSSIGKVITTK</sequence>
<name>A0A4U8TJP3_9HELI</name>
<dbReference type="AlphaFoldDB" id="A0A4U8TJP3"/>
<comment type="caution">
    <text evidence="1">The sequence shown here is derived from an EMBL/GenBank/DDBJ whole genome shotgun (WGS) entry which is preliminary data.</text>
</comment>